<protein>
    <submittedName>
        <fullName evidence="1">Uncharacterized protein</fullName>
    </submittedName>
</protein>
<evidence type="ECO:0000313" key="1">
    <source>
        <dbReference type="EMBL" id="PPT90532.1"/>
    </source>
</evidence>
<gene>
    <name evidence="1" type="ORF">XthCFBP4691_11975</name>
</gene>
<reference evidence="1 2" key="1">
    <citation type="submission" date="2016-08" db="EMBL/GenBank/DDBJ databases">
        <title>Evolution of the type three secretion system and type three effector repertoires in Xanthomonas.</title>
        <authorList>
            <person name="Merda D."/>
            <person name="Briand M."/>
            <person name="Bosis E."/>
            <person name="Rousseau C."/>
            <person name="Portier P."/>
            <person name="Jacques M.-A."/>
            <person name="Fischer-Le Saux M."/>
        </authorList>
    </citation>
    <scope>NUCLEOTIDE SEQUENCE [LARGE SCALE GENOMIC DNA]</scope>
    <source>
        <strain evidence="1 2">CFBP 4691</strain>
    </source>
</reference>
<organism evidence="1 2">
    <name type="scientific">Xanthomonas theicola</name>
    <dbReference type="NCBI Taxonomy" id="56464"/>
    <lineage>
        <taxon>Bacteria</taxon>
        <taxon>Pseudomonadati</taxon>
        <taxon>Pseudomonadota</taxon>
        <taxon>Gammaproteobacteria</taxon>
        <taxon>Lysobacterales</taxon>
        <taxon>Lysobacteraceae</taxon>
        <taxon>Xanthomonas</taxon>
    </lineage>
</organism>
<dbReference type="EMBL" id="MIGX01000054">
    <property type="protein sequence ID" value="PPT90532.1"/>
    <property type="molecule type" value="Genomic_DNA"/>
</dbReference>
<accession>A0A2S6ZE65</accession>
<evidence type="ECO:0000313" key="2">
    <source>
        <dbReference type="Proteomes" id="UP000239898"/>
    </source>
</evidence>
<proteinExistence type="predicted"/>
<name>A0A2S6ZE65_9XANT</name>
<keyword evidence="2" id="KW-1185">Reference proteome</keyword>
<dbReference type="RefSeq" id="WP_128420633.1">
    <property type="nucleotide sequence ID" value="NZ_CP049017.1"/>
</dbReference>
<comment type="caution">
    <text evidence="1">The sequence shown here is derived from an EMBL/GenBank/DDBJ whole genome shotgun (WGS) entry which is preliminary data.</text>
</comment>
<dbReference type="Proteomes" id="UP000239898">
    <property type="component" value="Unassembled WGS sequence"/>
</dbReference>
<sequence>MPNDQDFLRKHDSAGDADDAVQAALARLAGSPSHITASSVIHGIAWTDLLKRMFVAVINADVAADPDGMAYAIKLFSKEHGEQWNIVLTDLDYVDVTRQATDSGATYKTGKYRNGNVFITAIAAKNDPGLLGEVVHLVTAFGSPAELSP</sequence>
<dbReference type="OrthoDB" id="6023848at2"/>
<dbReference type="AlphaFoldDB" id="A0A2S6ZE65"/>